<name>A0A6I1GNH1_9BIFI</name>
<keyword evidence="1" id="KW-0328">Glycosyltransferase</keyword>
<dbReference type="Pfam" id="PF13692">
    <property type="entry name" value="Glyco_trans_1_4"/>
    <property type="match status" value="1"/>
</dbReference>
<organism evidence="4 5">
    <name type="scientific">Bifidobacterium leontopitheci</name>
    <dbReference type="NCBI Taxonomy" id="2650774"/>
    <lineage>
        <taxon>Bacteria</taxon>
        <taxon>Bacillati</taxon>
        <taxon>Actinomycetota</taxon>
        <taxon>Actinomycetes</taxon>
        <taxon>Bifidobacteriales</taxon>
        <taxon>Bifidobacteriaceae</taxon>
        <taxon>Bifidobacterium</taxon>
    </lineage>
</organism>
<dbReference type="AlphaFoldDB" id="A0A6I1GNH1"/>
<evidence type="ECO:0000256" key="2">
    <source>
        <dbReference type="ARBA" id="ARBA00022679"/>
    </source>
</evidence>
<keyword evidence="5" id="KW-1185">Reference proteome</keyword>
<dbReference type="SUPFAM" id="SSF53756">
    <property type="entry name" value="UDP-Glycosyltransferase/glycogen phosphorylase"/>
    <property type="match status" value="1"/>
</dbReference>
<dbReference type="EMBL" id="WBVT01000041">
    <property type="protein sequence ID" value="KAB7789598.1"/>
    <property type="molecule type" value="Genomic_DNA"/>
</dbReference>
<protein>
    <submittedName>
        <fullName evidence="4">Exopolysaccharide biosynthesis protein</fullName>
    </submittedName>
</protein>
<evidence type="ECO:0000259" key="3">
    <source>
        <dbReference type="Pfam" id="PF13439"/>
    </source>
</evidence>
<keyword evidence="2" id="KW-0808">Transferase</keyword>
<evidence type="ECO:0000313" key="5">
    <source>
        <dbReference type="Proteomes" id="UP000441772"/>
    </source>
</evidence>
<dbReference type="RefSeq" id="WP_152235307.1">
    <property type="nucleotide sequence ID" value="NZ_JBHSKZ010000057.1"/>
</dbReference>
<reference evidence="4 5" key="1">
    <citation type="submission" date="2019-09" db="EMBL/GenBank/DDBJ databases">
        <title>Characterization of the phylogenetic diversity of two novel species belonging to the genus Bifidobacterium: Bifidobacterium cebidarum sp. nov. and Bifidobacterium leontopitheci sp. nov.</title>
        <authorList>
            <person name="Lugli G.A."/>
            <person name="Duranti S."/>
            <person name="Milani C."/>
            <person name="Turroni F."/>
            <person name="Ventura M."/>
        </authorList>
    </citation>
    <scope>NUCLEOTIDE SEQUENCE [LARGE SCALE GENOMIC DNA]</scope>
    <source>
        <strain evidence="4 5">LMG 31471</strain>
    </source>
</reference>
<dbReference type="PANTHER" id="PTHR12526">
    <property type="entry name" value="GLYCOSYLTRANSFERASE"/>
    <property type="match status" value="1"/>
</dbReference>
<sequence length="390" mass="42238">MPKTKVLLILESQGGSRRHVVDLIHGLDPARFEVTLIYGTSRMDKQFIEGLDDLARYARLIPCDHLVRPISPKDELAALKQVRCVIREIRPDVVHCHSSKAGIIGRLAAKLEHVPKVFYTPHAYSFQAPEFGGKKRVVFVGLERWFSRHATTCTFNVSAGERDAALAEKLDAPSKFDVIVNGIPDEPVPSRAQARAALGLPADGKVVGVTARMVEQKDPMTFARIAAAVTAADPTVTFVYIGDGPLEQDVHEYLNAAGGDVAERVRLLGYREDADAVVSAFDAYLLTSLYEGMPYSLIEALRAGVPVVTTDVTGNNEVVRPGVNGELFPAGDAEAGAAAVRRVLAEPPTREAVRGSYLDRFTADRMVDAIAAHYQGLGRDGGRNGGKSTR</sequence>
<accession>A0A6I1GNH1</accession>
<dbReference type="Gene3D" id="3.40.50.2000">
    <property type="entry name" value="Glycogen Phosphorylase B"/>
    <property type="match status" value="2"/>
</dbReference>
<comment type="caution">
    <text evidence="4">The sequence shown here is derived from an EMBL/GenBank/DDBJ whole genome shotgun (WGS) entry which is preliminary data.</text>
</comment>
<dbReference type="Proteomes" id="UP000441772">
    <property type="component" value="Unassembled WGS sequence"/>
</dbReference>
<evidence type="ECO:0000313" key="4">
    <source>
        <dbReference type="EMBL" id="KAB7789598.1"/>
    </source>
</evidence>
<evidence type="ECO:0000256" key="1">
    <source>
        <dbReference type="ARBA" id="ARBA00022676"/>
    </source>
</evidence>
<dbReference type="Pfam" id="PF13439">
    <property type="entry name" value="Glyco_transf_4"/>
    <property type="match status" value="1"/>
</dbReference>
<dbReference type="InterPro" id="IPR028098">
    <property type="entry name" value="Glyco_trans_4-like_N"/>
</dbReference>
<proteinExistence type="predicted"/>
<dbReference type="GO" id="GO:0016757">
    <property type="term" value="F:glycosyltransferase activity"/>
    <property type="evidence" value="ECO:0007669"/>
    <property type="project" value="UniProtKB-KW"/>
</dbReference>
<feature type="domain" description="Glycosyltransferase subfamily 4-like N-terminal" evidence="3">
    <location>
        <begin position="14"/>
        <end position="185"/>
    </location>
</feature>
<gene>
    <name evidence="4" type="ORF">F7D09_1894</name>
</gene>